<reference evidence="12 13" key="1">
    <citation type="submission" date="2015-11" db="EMBL/GenBank/DDBJ databases">
        <title>Draft Genome Sequence of the Strain BR 10423 (Rhizobium sp.) isolated from nodules of Mimosa pudica.</title>
        <authorList>
            <person name="Barauna A.C."/>
            <person name="Zilli J.E."/>
            <person name="Simoes-Araujo J.L."/>
            <person name="Reis V.M."/>
            <person name="James E.K."/>
            <person name="Reis F.B.Jr."/>
            <person name="Rouws L.F."/>
            <person name="Passos S.R."/>
            <person name="Gois S.R."/>
        </authorList>
    </citation>
    <scope>NUCLEOTIDE SEQUENCE [LARGE SCALE GENOMIC DNA]</scope>
    <source>
        <strain evidence="12 13">BR10423</strain>
    </source>
</reference>
<dbReference type="AlphaFoldDB" id="A0A109JW89"/>
<dbReference type="UniPathway" id="UPA00038">
    <property type="reaction ID" value="UER00491"/>
</dbReference>
<evidence type="ECO:0000259" key="11">
    <source>
        <dbReference type="SMART" id="SM00984"/>
    </source>
</evidence>
<dbReference type="InterPro" id="IPR008927">
    <property type="entry name" value="6-PGluconate_DH-like_C_sf"/>
</dbReference>
<proteinExistence type="inferred from homology"/>
<feature type="binding site" evidence="10">
    <location>
        <position position="36"/>
    </location>
    <ligand>
        <name>NAD(+)</name>
        <dbReference type="ChEBI" id="CHEBI:57540"/>
    </ligand>
</feature>
<feature type="binding site" evidence="10">
    <location>
        <position position="162"/>
    </location>
    <ligand>
        <name>NAD(+)</name>
        <dbReference type="ChEBI" id="CHEBI:57540"/>
    </ligand>
</feature>
<comment type="pathway">
    <text evidence="1">Nucleotide-sugar biosynthesis; UDP-alpha-D-glucuronate biosynthesis; UDP-alpha-D-glucuronate from UDP-alpha-D-glucose: step 1/1.</text>
</comment>
<feature type="binding site" evidence="10">
    <location>
        <position position="125"/>
    </location>
    <ligand>
        <name>NAD(+)</name>
        <dbReference type="ChEBI" id="CHEBI:57540"/>
    </ligand>
</feature>
<evidence type="ECO:0000256" key="4">
    <source>
        <dbReference type="ARBA" id="ARBA00023002"/>
    </source>
</evidence>
<feature type="binding site" evidence="9">
    <location>
        <position position="211"/>
    </location>
    <ligand>
        <name>substrate</name>
    </ligand>
</feature>
<dbReference type="InterPro" id="IPR001732">
    <property type="entry name" value="UDP-Glc/GDP-Man_DH_N"/>
</dbReference>
<comment type="caution">
    <text evidence="12">The sequence shown here is derived from an EMBL/GenBank/DDBJ whole genome shotgun (WGS) entry which is preliminary data.</text>
</comment>
<evidence type="ECO:0000256" key="5">
    <source>
        <dbReference type="ARBA" id="ARBA00023027"/>
    </source>
</evidence>
<dbReference type="SUPFAM" id="SSF48179">
    <property type="entry name" value="6-phosphogluconate dehydrogenase C-terminal domain-like"/>
    <property type="match status" value="1"/>
</dbReference>
<sequence>MSRISIIGIGYVGAVSAACLAEDGHTVVAVDTDPSKVAKLNAGEPPIVEAGLATLLARNVNRGRLSATTDVCAAVANTDITFICVGTPSAAEGSVELNYVKQACSDVAGALRTKNSFHSVVLRSTIVPGTMEETCIPILEMVSGLTAGRDFGVGYYPEFLREGTAIDDNYNPGLIVFAALDSRTENVLRDLNARLSCACSVVPLSTAEMIKYTSNSWRAAKITFANEIGNIAKSCGIDGQLVMKVLCSDDKVSMSPYFMRPGFAFGGSCLPKDVRALRHVAHKGGVATPMLDSVLEANTRQIERAENLVHNSGGRSVGMVGISFKAGTDDLRESPLAELASRLISKGFGLKVYDPSVRVAYQSELGGSGRGDGKVPDLKERLVARIEELIDEADVLLVGNRYEETIEPLARAAVAKSLVDLTRLRPDLRSGGFYEGICW</sequence>
<accession>A0A109JW89</accession>
<evidence type="ECO:0000313" key="12">
    <source>
        <dbReference type="EMBL" id="KWV56223.1"/>
    </source>
</evidence>
<feature type="binding site" evidence="9">
    <location>
        <begin position="258"/>
        <end position="262"/>
    </location>
    <ligand>
        <name>substrate</name>
    </ligand>
</feature>
<organism evidence="12 13">
    <name type="scientific">Rhizobium altiplani</name>
    <dbReference type="NCBI Taxonomy" id="1864509"/>
    <lineage>
        <taxon>Bacteria</taxon>
        <taxon>Pseudomonadati</taxon>
        <taxon>Pseudomonadota</taxon>
        <taxon>Alphaproteobacteria</taxon>
        <taxon>Hyphomicrobiales</taxon>
        <taxon>Rhizobiaceae</taxon>
        <taxon>Rhizobium/Agrobacterium group</taxon>
        <taxon>Rhizobium</taxon>
    </lineage>
</organism>
<feature type="binding site" evidence="9">
    <location>
        <position position="325"/>
    </location>
    <ligand>
        <name>substrate</name>
    </ligand>
</feature>
<feature type="domain" description="UDP-glucose/GDP-mannose dehydrogenase C-terminal" evidence="11">
    <location>
        <begin position="318"/>
        <end position="427"/>
    </location>
</feature>
<evidence type="ECO:0000256" key="2">
    <source>
        <dbReference type="ARBA" id="ARBA00006601"/>
    </source>
</evidence>
<evidence type="ECO:0000256" key="9">
    <source>
        <dbReference type="PIRSR" id="PIRSR500134-2"/>
    </source>
</evidence>
<dbReference type="InterPro" id="IPR014026">
    <property type="entry name" value="UDP-Glc/GDP-Man_DH_dimer"/>
</dbReference>
<dbReference type="PROSITE" id="PS51257">
    <property type="entry name" value="PROKAR_LIPOPROTEIN"/>
    <property type="match status" value="1"/>
</dbReference>
<comment type="catalytic activity">
    <reaction evidence="6 7">
        <text>UDP-alpha-D-glucose + 2 NAD(+) + H2O = UDP-alpha-D-glucuronate + 2 NADH + 3 H(+)</text>
        <dbReference type="Rhea" id="RHEA:23596"/>
        <dbReference type="ChEBI" id="CHEBI:15377"/>
        <dbReference type="ChEBI" id="CHEBI:15378"/>
        <dbReference type="ChEBI" id="CHEBI:57540"/>
        <dbReference type="ChEBI" id="CHEBI:57945"/>
        <dbReference type="ChEBI" id="CHEBI:58052"/>
        <dbReference type="ChEBI" id="CHEBI:58885"/>
        <dbReference type="EC" id="1.1.1.22"/>
    </reaction>
</comment>
<evidence type="ECO:0000313" key="13">
    <source>
        <dbReference type="Proteomes" id="UP000068164"/>
    </source>
</evidence>
<dbReference type="PIRSF" id="PIRSF500134">
    <property type="entry name" value="UDPglc_DH_bac"/>
    <property type="match status" value="1"/>
</dbReference>
<dbReference type="EC" id="1.1.1.22" evidence="3 7"/>
<dbReference type="GO" id="GO:0000271">
    <property type="term" value="P:polysaccharide biosynthetic process"/>
    <property type="evidence" value="ECO:0007669"/>
    <property type="project" value="InterPro"/>
</dbReference>
<evidence type="ECO:0000256" key="7">
    <source>
        <dbReference type="PIRNR" id="PIRNR000124"/>
    </source>
</evidence>
<keyword evidence="13" id="KW-1185">Reference proteome</keyword>
<dbReference type="Pfam" id="PF00984">
    <property type="entry name" value="UDPG_MGDP_dh"/>
    <property type="match status" value="1"/>
</dbReference>
<dbReference type="InterPro" id="IPR017476">
    <property type="entry name" value="UDP-Glc/GDP-Man"/>
</dbReference>
<dbReference type="Gene3D" id="1.20.5.170">
    <property type="match status" value="1"/>
</dbReference>
<dbReference type="GO" id="GO:0051287">
    <property type="term" value="F:NAD binding"/>
    <property type="evidence" value="ECO:0007669"/>
    <property type="project" value="InterPro"/>
</dbReference>
<dbReference type="PIRSF" id="PIRSF000124">
    <property type="entry name" value="UDPglc_GDPman_dh"/>
    <property type="match status" value="1"/>
</dbReference>
<dbReference type="OrthoDB" id="9803238at2"/>
<dbReference type="Gene3D" id="3.40.50.720">
    <property type="entry name" value="NAD(P)-binding Rossmann-like Domain"/>
    <property type="match status" value="2"/>
</dbReference>
<protein>
    <recommendedName>
        <fullName evidence="3 7">UDP-glucose 6-dehydrogenase</fullName>
        <ecNumber evidence="3 7">1.1.1.22</ecNumber>
    </recommendedName>
</protein>
<comment type="similarity">
    <text evidence="2 7">Belongs to the UDP-glucose/GDP-mannose dehydrogenase family.</text>
</comment>
<feature type="binding site" evidence="9">
    <location>
        <begin position="159"/>
        <end position="162"/>
    </location>
    <ligand>
        <name>substrate</name>
    </ligand>
</feature>
<dbReference type="SUPFAM" id="SSF51735">
    <property type="entry name" value="NAD(P)-binding Rossmann-fold domains"/>
    <property type="match status" value="1"/>
</dbReference>
<feature type="binding site" evidence="10">
    <location>
        <position position="31"/>
    </location>
    <ligand>
        <name>NAD(+)</name>
        <dbReference type="ChEBI" id="CHEBI:57540"/>
    </ligand>
</feature>
<gene>
    <name evidence="12" type="ORF">AS026_35475</name>
</gene>
<dbReference type="SMART" id="SM00984">
    <property type="entry name" value="UDPG_MGDP_dh_C"/>
    <property type="match status" value="1"/>
</dbReference>
<evidence type="ECO:0000256" key="6">
    <source>
        <dbReference type="ARBA" id="ARBA00047473"/>
    </source>
</evidence>
<name>A0A109JW89_9HYPH</name>
<dbReference type="RefSeq" id="WP_062369507.1">
    <property type="nucleotide sequence ID" value="NZ_LNCD01000042.1"/>
</dbReference>
<dbReference type="PANTHER" id="PTHR43750">
    <property type="entry name" value="UDP-GLUCOSE 6-DEHYDROGENASE TUAD"/>
    <property type="match status" value="1"/>
</dbReference>
<keyword evidence="5 7" id="KW-0520">NAD</keyword>
<feature type="binding site" evidence="9">
    <location>
        <position position="266"/>
    </location>
    <ligand>
        <name>substrate</name>
    </ligand>
</feature>
<dbReference type="PANTHER" id="PTHR43750:SF1">
    <property type="entry name" value="GDP-MANNOSE 6-DEHYDROGENASE"/>
    <property type="match status" value="1"/>
</dbReference>
<dbReference type="Pfam" id="PF03721">
    <property type="entry name" value="UDPG_MGDP_dh_N"/>
    <property type="match status" value="1"/>
</dbReference>
<feature type="binding site" evidence="10">
    <location>
        <position position="87"/>
    </location>
    <ligand>
        <name>NAD(+)</name>
        <dbReference type="ChEBI" id="CHEBI:57540"/>
    </ligand>
</feature>
<evidence type="ECO:0000256" key="1">
    <source>
        <dbReference type="ARBA" id="ARBA00004701"/>
    </source>
</evidence>
<dbReference type="GO" id="GO:0003979">
    <property type="term" value="F:UDP-glucose 6-dehydrogenase activity"/>
    <property type="evidence" value="ECO:0007669"/>
    <property type="project" value="UniProtKB-EC"/>
</dbReference>
<dbReference type="InterPro" id="IPR036220">
    <property type="entry name" value="UDP-Glc/GDP-Man_DH_C_sf"/>
</dbReference>
<dbReference type="InterPro" id="IPR028357">
    <property type="entry name" value="UDPglc_DH_bac"/>
</dbReference>
<feature type="binding site" evidence="10">
    <location>
        <position position="332"/>
    </location>
    <ligand>
        <name>NAD(+)</name>
        <dbReference type="ChEBI" id="CHEBI:57540"/>
    </ligand>
</feature>
<dbReference type="InterPro" id="IPR014027">
    <property type="entry name" value="UDP-Glc/GDP-Man_DH_C"/>
</dbReference>
<dbReference type="Proteomes" id="UP000068164">
    <property type="component" value="Unassembled WGS sequence"/>
</dbReference>
<evidence type="ECO:0000256" key="10">
    <source>
        <dbReference type="PIRSR" id="PIRSR500134-3"/>
    </source>
</evidence>
<dbReference type="GO" id="GO:0006065">
    <property type="term" value="P:UDP-glucuronate biosynthetic process"/>
    <property type="evidence" value="ECO:0007669"/>
    <property type="project" value="UniProtKB-UniPathway"/>
</dbReference>
<dbReference type="InterPro" id="IPR036291">
    <property type="entry name" value="NAD(P)-bd_dom_sf"/>
</dbReference>
<feature type="active site" description="Nucleophile" evidence="8">
    <location>
        <position position="269"/>
    </location>
</feature>
<evidence type="ECO:0000256" key="3">
    <source>
        <dbReference type="ARBA" id="ARBA00012954"/>
    </source>
</evidence>
<dbReference type="SUPFAM" id="SSF52413">
    <property type="entry name" value="UDP-glucose/GDP-mannose dehydrogenase C-terminal domain"/>
    <property type="match status" value="1"/>
</dbReference>
<evidence type="ECO:0000256" key="8">
    <source>
        <dbReference type="PIRSR" id="PIRSR500134-1"/>
    </source>
</evidence>
<dbReference type="NCBIfam" id="TIGR03026">
    <property type="entry name" value="NDP-sugDHase"/>
    <property type="match status" value="1"/>
</dbReference>
<keyword evidence="4 7" id="KW-0560">Oxidoreductase</keyword>
<dbReference type="Pfam" id="PF03720">
    <property type="entry name" value="UDPG_MGDP_dh_C"/>
    <property type="match status" value="1"/>
</dbReference>
<feature type="binding site" evidence="10">
    <location>
        <position position="272"/>
    </location>
    <ligand>
        <name>NAD(+)</name>
        <dbReference type="ChEBI" id="CHEBI:57540"/>
    </ligand>
</feature>
<dbReference type="EMBL" id="LNCD01000042">
    <property type="protein sequence ID" value="KWV56223.1"/>
    <property type="molecule type" value="Genomic_DNA"/>
</dbReference>